<dbReference type="GO" id="GO:0006298">
    <property type="term" value="P:mismatch repair"/>
    <property type="evidence" value="ECO:0007669"/>
    <property type="project" value="InterPro"/>
</dbReference>
<comment type="caution">
    <text evidence="7">The sequence shown here is derived from an EMBL/GenBank/DDBJ whole genome shotgun (WGS) entry which is preliminary data.</text>
</comment>
<sequence length="548" mass="58822">MPISYLSNAVINMIRAGEVVERPASVVKELIENSIDANATVVRISLRDGGKSLLVVEDDGDGMDCEDVDKCVDRHATSKFSGGEASSLCTYGFRGEALAAIGAVADLTVQTNQAKSAHGWETVVWFGQKFAPRPCSKVSDSGGTRVAVRSIFRKYPARHRMLRSNGHELSAVIHVVKAAALAAPEVTFIVDTGSATKSFVLRAGKSGDRVQDVLGLDYVKNSASLSLARNGMEISGRVSLPGWSGSKTSQSTVIVNNRPVSVGKSIDNALKQAFNGISKHHRPQVVLNITVPAKEVDVNAHAAKREVRFLFPDAIQSLVTDAINQAVGVVPDTGVISEIANAAAMFETIHSQTDHMRQPLGAAVGQVLGKYIVSQTATELILVDFHAAHERVVLEKMRAAARQDGLKGQSLLNPITMQFDEDGIALLATAKPEFDRLGLSINIDGDRAYVNSIPPFSQQQDARTLVSYLVEALRVNPSASPLEDIMTGVFSKFACHAAYRAGDTLSLNDMNDILRAMEQTPNGTVCNHGRPTVAAMPEGKLSKVFLRD</sequence>
<dbReference type="InterPro" id="IPR013507">
    <property type="entry name" value="DNA_mismatch_S5_2-like"/>
</dbReference>
<dbReference type="Gene3D" id="3.30.230.10">
    <property type="match status" value="1"/>
</dbReference>
<dbReference type="Proteomes" id="UP000252419">
    <property type="component" value="Unassembled WGS sequence"/>
</dbReference>
<name>A0A367UI26_9PROT</name>
<proteinExistence type="inferred from homology"/>
<dbReference type="SMART" id="SM00853">
    <property type="entry name" value="MutL_C"/>
    <property type="match status" value="1"/>
</dbReference>
<keyword evidence="4" id="KW-0234">DNA repair</keyword>
<dbReference type="FunFam" id="3.30.565.10:FF:000003">
    <property type="entry name" value="DNA mismatch repair endonuclease MutL"/>
    <property type="match status" value="1"/>
</dbReference>
<dbReference type="Gene3D" id="3.30.1370.100">
    <property type="entry name" value="MutL, C-terminal domain, regulatory subdomain"/>
    <property type="match status" value="1"/>
</dbReference>
<dbReference type="InterPro" id="IPR014721">
    <property type="entry name" value="Ribsml_uS5_D2-typ_fold_subgr"/>
</dbReference>
<dbReference type="AlphaFoldDB" id="A0A367UI26"/>
<dbReference type="SMART" id="SM01340">
    <property type="entry name" value="DNA_mis_repair"/>
    <property type="match status" value="1"/>
</dbReference>
<accession>A0A367UI26</accession>
<dbReference type="InterPro" id="IPR020568">
    <property type="entry name" value="Ribosomal_Su5_D2-typ_SF"/>
</dbReference>
<dbReference type="NCBIfam" id="TIGR00585">
    <property type="entry name" value="mutl"/>
    <property type="match status" value="1"/>
</dbReference>
<dbReference type="SUPFAM" id="SSF118116">
    <property type="entry name" value="DNA mismatch repair protein MutL"/>
    <property type="match status" value="1"/>
</dbReference>
<keyword evidence="3" id="KW-0227">DNA damage</keyword>
<dbReference type="EMBL" id="JPWA01000001">
    <property type="protein sequence ID" value="RCK07868.1"/>
    <property type="molecule type" value="Genomic_DNA"/>
</dbReference>
<dbReference type="GO" id="GO:0016887">
    <property type="term" value="F:ATP hydrolysis activity"/>
    <property type="evidence" value="ECO:0007669"/>
    <property type="project" value="InterPro"/>
</dbReference>
<dbReference type="Pfam" id="PF01119">
    <property type="entry name" value="DNA_mis_repair"/>
    <property type="match status" value="1"/>
</dbReference>
<dbReference type="InterPro" id="IPR042120">
    <property type="entry name" value="MutL_C_dimsub"/>
</dbReference>
<dbReference type="InterPro" id="IPR002099">
    <property type="entry name" value="MutL/Mlh/PMS"/>
</dbReference>
<feature type="domain" description="DNA mismatch repair protein S5" evidence="6">
    <location>
        <begin position="210"/>
        <end position="328"/>
    </location>
</feature>
<dbReference type="GO" id="GO:0140664">
    <property type="term" value="F:ATP-dependent DNA damage sensor activity"/>
    <property type="evidence" value="ECO:0007669"/>
    <property type="project" value="InterPro"/>
</dbReference>
<dbReference type="SUPFAM" id="SSF54211">
    <property type="entry name" value="Ribosomal protein S5 domain 2-like"/>
    <property type="match status" value="1"/>
</dbReference>
<feature type="domain" description="MutL C-terminal dimerisation" evidence="5">
    <location>
        <begin position="363"/>
        <end position="505"/>
    </location>
</feature>
<dbReference type="GO" id="GO:0032300">
    <property type="term" value="C:mismatch repair complex"/>
    <property type="evidence" value="ECO:0007669"/>
    <property type="project" value="InterPro"/>
</dbReference>
<keyword evidence="8" id="KW-1185">Reference proteome</keyword>
<evidence type="ECO:0000256" key="1">
    <source>
        <dbReference type="ARBA" id="ARBA00006082"/>
    </source>
</evidence>
<dbReference type="PROSITE" id="PS00058">
    <property type="entry name" value="DNA_MISMATCH_REPAIR_1"/>
    <property type="match status" value="1"/>
</dbReference>
<gene>
    <name evidence="7" type="ORF">TH5_02330</name>
</gene>
<dbReference type="Pfam" id="PF08676">
    <property type="entry name" value="MutL_C"/>
    <property type="match status" value="1"/>
</dbReference>
<dbReference type="InterPro" id="IPR014790">
    <property type="entry name" value="MutL_C"/>
</dbReference>
<organism evidence="7 8">
    <name type="scientific">Thalassospira xianhensis MCCC 1A02616</name>
    <dbReference type="NCBI Taxonomy" id="1177929"/>
    <lineage>
        <taxon>Bacteria</taxon>
        <taxon>Pseudomonadati</taxon>
        <taxon>Pseudomonadota</taxon>
        <taxon>Alphaproteobacteria</taxon>
        <taxon>Rhodospirillales</taxon>
        <taxon>Thalassospiraceae</taxon>
        <taxon>Thalassospira</taxon>
    </lineage>
</organism>
<evidence type="ECO:0000313" key="8">
    <source>
        <dbReference type="Proteomes" id="UP000252419"/>
    </source>
</evidence>
<dbReference type="CDD" id="cd16926">
    <property type="entry name" value="HATPase_MutL-MLH-PMS-like"/>
    <property type="match status" value="1"/>
</dbReference>
<dbReference type="InterPro" id="IPR036890">
    <property type="entry name" value="HATPase_C_sf"/>
</dbReference>
<dbReference type="InterPro" id="IPR014762">
    <property type="entry name" value="DNA_mismatch_repair_CS"/>
</dbReference>
<dbReference type="GO" id="GO:0005524">
    <property type="term" value="F:ATP binding"/>
    <property type="evidence" value="ECO:0007669"/>
    <property type="project" value="InterPro"/>
</dbReference>
<evidence type="ECO:0000259" key="5">
    <source>
        <dbReference type="SMART" id="SM00853"/>
    </source>
</evidence>
<dbReference type="Gene3D" id="3.30.565.10">
    <property type="entry name" value="Histidine kinase-like ATPase, C-terminal domain"/>
    <property type="match status" value="1"/>
</dbReference>
<evidence type="ECO:0000256" key="4">
    <source>
        <dbReference type="ARBA" id="ARBA00023204"/>
    </source>
</evidence>
<comment type="similarity">
    <text evidence="1">Belongs to the DNA mismatch repair MutL/HexB family.</text>
</comment>
<evidence type="ECO:0000259" key="6">
    <source>
        <dbReference type="SMART" id="SM01340"/>
    </source>
</evidence>
<dbReference type="GO" id="GO:0030983">
    <property type="term" value="F:mismatched DNA binding"/>
    <property type="evidence" value="ECO:0007669"/>
    <property type="project" value="InterPro"/>
</dbReference>
<dbReference type="SUPFAM" id="SSF55874">
    <property type="entry name" value="ATPase domain of HSP90 chaperone/DNA topoisomerase II/histidine kinase"/>
    <property type="match status" value="1"/>
</dbReference>
<dbReference type="InterPro" id="IPR037198">
    <property type="entry name" value="MutL_C_sf"/>
</dbReference>
<evidence type="ECO:0000256" key="2">
    <source>
        <dbReference type="ARBA" id="ARBA00021975"/>
    </source>
</evidence>
<evidence type="ECO:0000256" key="3">
    <source>
        <dbReference type="ARBA" id="ARBA00022763"/>
    </source>
</evidence>
<protein>
    <recommendedName>
        <fullName evidence="2">DNA mismatch repair protein MutL</fullName>
    </recommendedName>
</protein>
<evidence type="ECO:0000313" key="7">
    <source>
        <dbReference type="EMBL" id="RCK07868.1"/>
    </source>
</evidence>
<dbReference type="Gene3D" id="3.30.1540.20">
    <property type="entry name" value="MutL, C-terminal domain, dimerisation subdomain"/>
    <property type="match status" value="1"/>
</dbReference>
<dbReference type="InterPro" id="IPR042121">
    <property type="entry name" value="MutL_C_regsub"/>
</dbReference>
<dbReference type="CDD" id="cd00782">
    <property type="entry name" value="MutL_Trans"/>
    <property type="match status" value="1"/>
</dbReference>
<dbReference type="Pfam" id="PF13589">
    <property type="entry name" value="HATPase_c_3"/>
    <property type="match status" value="1"/>
</dbReference>
<dbReference type="PANTHER" id="PTHR10073">
    <property type="entry name" value="DNA MISMATCH REPAIR PROTEIN MLH, PMS, MUTL"/>
    <property type="match status" value="1"/>
</dbReference>
<dbReference type="InterPro" id="IPR038973">
    <property type="entry name" value="MutL/Mlh/Pms-like"/>
</dbReference>
<dbReference type="PANTHER" id="PTHR10073:SF12">
    <property type="entry name" value="DNA MISMATCH REPAIR PROTEIN MLH1"/>
    <property type="match status" value="1"/>
</dbReference>
<dbReference type="RefSeq" id="WP_147250039.1">
    <property type="nucleotide sequence ID" value="NZ_JPWA01000001.1"/>
</dbReference>
<reference evidence="7 8" key="1">
    <citation type="submission" date="2014-07" db="EMBL/GenBank/DDBJ databases">
        <title>Draft genome sequence of Thalassospira xianhensis P-4 (MCCC 1A02616).</title>
        <authorList>
            <person name="Lai Q."/>
            <person name="Shao Z."/>
        </authorList>
    </citation>
    <scope>NUCLEOTIDE SEQUENCE [LARGE SCALE GENOMIC DNA]</scope>
    <source>
        <strain evidence="7 8">MCCC 1A02616</strain>
    </source>
</reference>